<keyword evidence="1" id="KW-1133">Transmembrane helix</keyword>
<evidence type="ECO:0000313" key="4">
    <source>
        <dbReference type="Proteomes" id="UP000198868"/>
    </source>
</evidence>
<evidence type="ECO:0000256" key="1">
    <source>
        <dbReference type="SAM" id="Phobius"/>
    </source>
</evidence>
<evidence type="ECO:0000313" key="3">
    <source>
        <dbReference type="EMBL" id="CUW05834.1"/>
    </source>
</evidence>
<keyword evidence="1" id="KW-0472">Membrane</keyword>
<feature type="transmembrane region" description="Helical" evidence="1">
    <location>
        <begin position="57"/>
        <end position="75"/>
    </location>
</feature>
<accession>A0AAN2UHB5</accession>
<organism evidence="2 4">
    <name type="scientific">Leuconostoc inhae</name>
    <dbReference type="NCBI Taxonomy" id="178001"/>
    <lineage>
        <taxon>Bacteria</taxon>
        <taxon>Bacillati</taxon>
        <taxon>Bacillota</taxon>
        <taxon>Bacilli</taxon>
        <taxon>Lactobacillales</taxon>
        <taxon>Lactobacillaceae</taxon>
        <taxon>Leuconostoc</taxon>
    </lineage>
</organism>
<keyword evidence="5" id="KW-1185">Reference proteome</keyword>
<feature type="transmembrane region" description="Helical" evidence="1">
    <location>
        <begin position="24"/>
        <end position="50"/>
    </location>
</feature>
<protein>
    <submittedName>
        <fullName evidence="2">Uncharacterized protein</fullName>
    </submittedName>
</protein>
<dbReference type="Proteomes" id="UP000199047">
    <property type="component" value="Unassembled WGS sequence"/>
</dbReference>
<dbReference type="AlphaFoldDB" id="A0AAN2UHB5"/>
<evidence type="ECO:0000313" key="5">
    <source>
        <dbReference type="Proteomes" id="UP000199047"/>
    </source>
</evidence>
<evidence type="ECO:0000313" key="2">
    <source>
        <dbReference type="EMBL" id="CUW04822.1"/>
    </source>
</evidence>
<comment type="caution">
    <text evidence="2">The sequence shown here is derived from an EMBL/GenBank/DDBJ whole genome shotgun (WGS) entry which is preliminary data.</text>
</comment>
<name>A0AAN2UHB5_9LACO</name>
<dbReference type="EMBL" id="FBTB01000007">
    <property type="protein sequence ID" value="CUW05834.1"/>
    <property type="molecule type" value="Genomic_DNA"/>
</dbReference>
<keyword evidence="1" id="KW-0812">Transmembrane</keyword>
<sequence length="82" mass="9376">MLVFSLCILAMVTCWLLGHIIGWILYTLIILFGTLFIHWRVILVGIIVLIFVAKFGWLMLLITVVSLFFGMMIVLECASKKD</sequence>
<dbReference type="Proteomes" id="UP000198868">
    <property type="component" value="Unassembled WGS sequence"/>
</dbReference>
<proteinExistence type="predicted"/>
<dbReference type="EMBL" id="FBTU01000003">
    <property type="protein sequence ID" value="CUW04822.1"/>
    <property type="molecule type" value="Genomic_DNA"/>
</dbReference>
<gene>
    <name evidence="3" type="ORF">KSL4_0152</name>
    <name evidence="2" type="ORF">PL111_0683</name>
</gene>
<reference evidence="4 5" key="1">
    <citation type="submission" date="2015-12" db="EMBL/GenBank/DDBJ databases">
        <authorList>
            <person name="Andreevskaya M."/>
        </authorList>
    </citation>
    <scope>NUCLEOTIDE SEQUENCE [LARGE SCALE GENOMIC DNA]</scope>
    <source>
        <strain evidence="3 5">KSL4-2</strain>
        <strain evidence="2 4">PL111</strain>
    </source>
</reference>
<dbReference type="RefSeq" id="WP_060391603.1">
    <property type="nucleotide sequence ID" value="NZ_FBSX01000014.1"/>
</dbReference>